<reference evidence="1 2" key="1">
    <citation type="submission" date="2023-12" db="EMBL/GenBank/DDBJ databases">
        <title>A high-quality genome assembly for Dillenia turbinata (Dilleniales).</title>
        <authorList>
            <person name="Chanderbali A."/>
        </authorList>
    </citation>
    <scope>NUCLEOTIDE SEQUENCE [LARGE SCALE GENOMIC DNA]</scope>
    <source>
        <strain evidence="1">LSX21</strain>
        <tissue evidence="1">Leaf</tissue>
    </source>
</reference>
<accession>A0AAN8ZUM4</accession>
<organism evidence="1 2">
    <name type="scientific">Dillenia turbinata</name>
    <dbReference type="NCBI Taxonomy" id="194707"/>
    <lineage>
        <taxon>Eukaryota</taxon>
        <taxon>Viridiplantae</taxon>
        <taxon>Streptophyta</taxon>
        <taxon>Embryophyta</taxon>
        <taxon>Tracheophyta</taxon>
        <taxon>Spermatophyta</taxon>
        <taxon>Magnoliopsida</taxon>
        <taxon>eudicotyledons</taxon>
        <taxon>Gunneridae</taxon>
        <taxon>Pentapetalae</taxon>
        <taxon>Dilleniales</taxon>
        <taxon>Dilleniaceae</taxon>
        <taxon>Dillenia</taxon>
    </lineage>
</organism>
<proteinExistence type="predicted"/>
<evidence type="ECO:0000313" key="2">
    <source>
        <dbReference type="Proteomes" id="UP001370490"/>
    </source>
</evidence>
<gene>
    <name evidence="1" type="ORF">RJ641_013399</name>
</gene>
<dbReference type="AlphaFoldDB" id="A0AAN8ZUM4"/>
<comment type="caution">
    <text evidence="1">The sequence shown here is derived from an EMBL/GenBank/DDBJ whole genome shotgun (WGS) entry which is preliminary data.</text>
</comment>
<keyword evidence="2" id="KW-1185">Reference proteome</keyword>
<name>A0AAN8ZUM4_9MAGN</name>
<dbReference type="PANTHER" id="PTHR46922">
    <property type="entry name" value="DHHA1 DOMAIN PROTEIN"/>
    <property type="match status" value="1"/>
</dbReference>
<sequence length="406" mass="45607">MSLSLLRKWRTLHLHVRGVRSFRSDAALEALSNAAEERVPNVVLYNYPSFSGAYSALFAHRYHSLLNLPCLILPFSSVEPLRVEDLYVEGLETCYFLDFLGPKNFALDLSQRSSCQIIGFDHRRTALSVVPSKDDCPGCLAFHVNLEKSTSRAVYDYFSGKLAEMRPSNVEFGGLLNPEEQKRVHLVLNYIEDVDLRRWSLPDIKKFCNGITVLQLKLNCITNPQMYEQKDQLQRILILKSGSGLMRQTDYGWDIASGIMTLPLPLLAWVRAHPPLLLEVSSCTLIAEEESRICSRQNAAAKLLDKVFKIRLGRGFYGECLGVQVDKRPDLINEMAGELSLRSAAAGLRPIGAVIYMQRKNLKMCLRTTDGATDTSEIAKAYGGGGTPSSSSFIIRMDEYSLWRTL</sequence>
<dbReference type="EMBL" id="JBAMMX010000002">
    <property type="protein sequence ID" value="KAK6945855.1"/>
    <property type="molecule type" value="Genomic_DNA"/>
</dbReference>
<dbReference type="Proteomes" id="UP001370490">
    <property type="component" value="Unassembled WGS sequence"/>
</dbReference>
<evidence type="ECO:0000313" key="1">
    <source>
        <dbReference type="EMBL" id="KAK6945855.1"/>
    </source>
</evidence>
<protein>
    <submittedName>
        <fullName evidence="1">Uncharacterized protein</fullName>
    </submittedName>
</protein>
<dbReference type="PANTHER" id="PTHR46922:SF3">
    <property type="entry name" value="HEAT SHOCK PROTEIN"/>
    <property type="match status" value="1"/>
</dbReference>